<dbReference type="PANTHER" id="PTHR36595:SF1">
    <property type="entry name" value="TRANSMEMBRANE PROTEIN"/>
    <property type="match status" value="1"/>
</dbReference>
<evidence type="ECO:0000256" key="2">
    <source>
        <dbReference type="SAM" id="Phobius"/>
    </source>
</evidence>
<reference evidence="3" key="1">
    <citation type="submission" date="2020-03" db="EMBL/GenBank/DDBJ databases">
        <title>A high-quality chromosome-level genome assembly of a woody plant with both climbing and erect habits, Rhamnella rubrinervis.</title>
        <authorList>
            <person name="Lu Z."/>
            <person name="Yang Y."/>
            <person name="Zhu X."/>
            <person name="Sun Y."/>
        </authorList>
    </citation>
    <scope>NUCLEOTIDE SEQUENCE</scope>
    <source>
        <strain evidence="3">BYM</strain>
        <tissue evidence="3">Leaf</tissue>
    </source>
</reference>
<dbReference type="Proteomes" id="UP000796880">
    <property type="component" value="Unassembled WGS sequence"/>
</dbReference>
<feature type="compositionally biased region" description="Polar residues" evidence="1">
    <location>
        <begin position="35"/>
        <end position="47"/>
    </location>
</feature>
<dbReference type="PANTHER" id="PTHR36595">
    <property type="entry name" value="TRANSMEMBRANE PROTEIN"/>
    <property type="match status" value="1"/>
</dbReference>
<feature type="region of interest" description="Disordered" evidence="1">
    <location>
        <begin position="35"/>
        <end position="102"/>
    </location>
</feature>
<keyword evidence="2" id="KW-1133">Transmembrane helix</keyword>
<sequence length="128" mass="14073">MELISQAASNSLFIFCFCNLIIFIILGSSKPFSKASQQVKSRNTNNKGSERAKQTNAANNAFMEDSEEPNSLKALSAGDKGNNDNDNDESGDEDYGDDDELRQRVEEFIEKVNEGWKAEVLGSLKAAT</sequence>
<feature type="transmembrane region" description="Helical" evidence="2">
    <location>
        <begin position="12"/>
        <end position="32"/>
    </location>
</feature>
<comment type="caution">
    <text evidence="3">The sequence shown here is derived from an EMBL/GenBank/DDBJ whole genome shotgun (WGS) entry which is preliminary data.</text>
</comment>
<dbReference type="OrthoDB" id="1110706at2759"/>
<organism evidence="3 4">
    <name type="scientific">Rhamnella rubrinervis</name>
    <dbReference type="NCBI Taxonomy" id="2594499"/>
    <lineage>
        <taxon>Eukaryota</taxon>
        <taxon>Viridiplantae</taxon>
        <taxon>Streptophyta</taxon>
        <taxon>Embryophyta</taxon>
        <taxon>Tracheophyta</taxon>
        <taxon>Spermatophyta</taxon>
        <taxon>Magnoliopsida</taxon>
        <taxon>eudicotyledons</taxon>
        <taxon>Gunneridae</taxon>
        <taxon>Pentapetalae</taxon>
        <taxon>rosids</taxon>
        <taxon>fabids</taxon>
        <taxon>Rosales</taxon>
        <taxon>Rhamnaceae</taxon>
        <taxon>rhamnoid group</taxon>
        <taxon>Rhamneae</taxon>
        <taxon>Rhamnella</taxon>
    </lineage>
</organism>
<evidence type="ECO:0000313" key="3">
    <source>
        <dbReference type="EMBL" id="KAF3433109.1"/>
    </source>
</evidence>
<keyword evidence="4" id="KW-1185">Reference proteome</keyword>
<evidence type="ECO:0000313" key="4">
    <source>
        <dbReference type="Proteomes" id="UP000796880"/>
    </source>
</evidence>
<accession>A0A8K0DRU0</accession>
<feature type="compositionally biased region" description="Acidic residues" evidence="1">
    <location>
        <begin position="85"/>
        <end position="100"/>
    </location>
</feature>
<gene>
    <name evidence="3" type="ORF">FNV43_RR24211</name>
</gene>
<protein>
    <submittedName>
        <fullName evidence="3">Uncharacterized protein</fullName>
    </submittedName>
</protein>
<name>A0A8K0DRU0_9ROSA</name>
<evidence type="ECO:0000256" key="1">
    <source>
        <dbReference type="SAM" id="MobiDB-lite"/>
    </source>
</evidence>
<dbReference type="EMBL" id="VOIH02000011">
    <property type="protein sequence ID" value="KAF3433109.1"/>
    <property type="molecule type" value="Genomic_DNA"/>
</dbReference>
<dbReference type="AlphaFoldDB" id="A0A8K0DRU0"/>
<proteinExistence type="predicted"/>
<keyword evidence="2" id="KW-0812">Transmembrane</keyword>
<keyword evidence="2" id="KW-0472">Membrane</keyword>